<protein>
    <submittedName>
        <fullName evidence="3">Uncharacterized protein</fullName>
    </submittedName>
</protein>
<feature type="transmembrane region" description="Helical" evidence="2">
    <location>
        <begin position="233"/>
        <end position="257"/>
    </location>
</feature>
<accession>A8NWR1</accession>
<dbReference type="STRING" id="240176.A8NWR1"/>
<dbReference type="GeneID" id="6013516"/>
<gene>
    <name evidence="3" type="ORF">CC1G_00098</name>
</gene>
<dbReference type="OrthoDB" id="3197626at2759"/>
<feature type="region of interest" description="Disordered" evidence="1">
    <location>
        <begin position="307"/>
        <end position="326"/>
    </location>
</feature>
<keyword evidence="2" id="KW-0472">Membrane</keyword>
<proteinExistence type="predicted"/>
<evidence type="ECO:0000313" key="3">
    <source>
        <dbReference type="EMBL" id="EAU84579.2"/>
    </source>
</evidence>
<dbReference type="HOGENOM" id="CLU_059054_1_1_1"/>
<comment type="caution">
    <text evidence="3">The sequence shown here is derived from an EMBL/GenBank/DDBJ whole genome shotgun (WGS) entry which is preliminary data.</text>
</comment>
<evidence type="ECO:0000256" key="2">
    <source>
        <dbReference type="SAM" id="Phobius"/>
    </source>
</evidence>
<sequence length="340" mass="38137">MVEWSDSAEIARAAEAFEKIIFAFFGLYLWELFMTCDFEWSLITRKRRFHWPLVSDLFPGMYCDDTDRKWFRSSSCCADIVCCSLSSACGYPISSLLVALIDIATRIISLSALTPINCRALFTFNSWTGNMAILCASTCLMLRTIALWERRVSIIAILGILCLAHWALLYRGMFVVIAQWDDDSQSCVVTQTSPLFLNITFFFTMGFDFMILLFTTMALLGRNSPKTGLWKMLFHDGLVYFLISFTMNCIPAVLNILNLNTPMNVIATVPAASITSIAACRAVIRLVEFRSSDQFVPSASFGTNQGRRAFPAAVPGKPTKSSTRPEVHVTTEHITMAEFP</sequence>
<dbReference type="EMBL" id="AACS02000005">
    <property type="protein sequence ID" value="EAU84579.2"/>
    <property type="molecule type" value="Genomic_DNA"/>
</dbReference>
<keyword evidence="4" id="KW-1185">Reference proteome</keyword>
<evidence type="ECO:0000313" key="4">
    <source>
        <dbReference type="Proteomes" id="UP000001861"/>
    </source>
</evidence>
<keyword evidence="2" id="KW-1133">Transmembrane helix</keyword>
<dbReference type="RefSeq" id="XP_001836962.2">
    <property type="nucleotide sequence ID" value="XM_001836910.2"/>
</dbReference>
<feature type="transmembrane region" description="Helical" evidence="2">
    <location>
        <begin position="20"/>
        <end position="40"/>
    </location>
</feature>
<dbReference type="KEGG" id="cci:CC1G_00098"/>
<dbReference type="VEuPathDB" id="FungiDB:CC1G_00098"/>
<dbReference type="Proteomes" id="UP000001861">
    <property type="component" value="Unassembled WGS sequence"/>
</dbReference>
<feature type="transmembrane region" description="Helical" evidence="2">
    <location>
        <begin position="199"/>
        <end position="221"/>
    </location>
</feature>
<feature type="transmembrane region" description="Helical" evidence="2">
    <location>
        <begin position="121"/>
        <end position="142"/>
    </location>
</feature>
<evidence type="ECO:0000256" key="1">
    <source>
        <dbReference type="SAM" id="MobiDB-lite"/>
    </source>
</evidence>
<keyword evidence="2" id="KW-0812">Transmembrane</keyword>
<name>A8NWR1_COPC7</name>
<dbReference type="eggNOG" id="ENOG502SJAY">
    <property type="taxonomic scope" value="Eukaryota"/>
</dbReference>
<reference evidence="3 4" key="1">
    <citation type="journal article" date="2010" name="Proc. Natl. Acad. Sci. U.S.A.">
        <title>Insights into evolution of multicellular fungi from the assembled chromosomes of the mushroom Coprinopsis cinerea (Coprinus cinereus).</title>
        <authorList>
            <person name="Stajich J.E."/>
            <person name="Wilke S.K."/>
            <person name="Ahren D."/>
            <person name="Au C.H."/>
            <person name="Birren B.W."/>
            <person name="Borodovsky M."/>
            <person name="Burns C."/>
            <person name="Canback B."/>
            <person name="Casselton L.A."/>
            <person name="Cheng C.K."/>
            <person name="Deng J."/>
            <person name="Dietrich F.S."/>
            <person name="Fargo D.C."/>
            <person name="Farman M.L."/>
            <person name="Gathman A.C."/>
            <person name="Goldberg J."/>
            <person name="Guigo R."/>
            <person name="Hoegger P.J."/>
            <person name="Hooker J.B."/>
            <person name="Huggins A."/>
            <person name="James T.Y."/>
            <person name="Kamada T."/>
            <person name="Kilaru S."/>
            <person name="Kodira C."/>
            <person name="Kues U."/>
            <person name="Kupfer D."/>
            <person name="Kwan H.S."/>
            <person name="Lomsadze A."/>
            <person name="Li W."/>
            <person name="Lilly W.W."/>
            <person name="Ma L.J."/>
            <person name="Mackey A.J."/>
            <person name="Manning G."/>
            <person name="Martin F."/>
            <person name="Muraguchi H."/>
            <person name="Natvig D.O."/>
            <person name="Palmerini H."/>
            <person name="Ramesh M.A."/>
            <person name="Rehmeyer C.J."/>
            <person name="Roe B.A."/>
            <person name="Shenoy N."/>
            <person name="Stanke M."/>
            <person name="Ter-Hovhannisyan V."/>
            <person name="Tunlid A."/>
            <person name="Velagapudi R."/>
            <person name="Vision T.J."/>
            <person name="Zeng Q."/>
            <person name="Zolan M.E."/>
            <person name="Pukkila P.J."/>
        </authorList>
    </citation>
    <scope>NUCLEOTIDE SEQUENCE [LARGE SCALE GENOMIC DNA]</scope>
    <source>
        <strain evidence="4">Okayama-7 / 130 / ATCC MYA-4618 / FGSC 9003</strain>
    </source>
</reference>
<dbReference type="OMA" id="YRTMFIV"/>
<feature type="transmembrane region" description="Helical" evidence="2">
    <location>
        <begin position="154"/>
        <end position="179"/>
    </location>
</feature>
<dbReference type="AlphaFoldDB" id="A8NWR1"/>
<dbReference type="InParanoid" id="A8NWR1"/>
<organism evidence="3 4">
    <name type="scientific">Coprinopsis cinerea (strain Okayama-7 / 130 / ATCC MYA-4618 / FGSC 9003)</name>
    <name type="common">Inky cap fungus</name>
    <name type="synonym">Hormographiella aspergillata</name>
    <dbReference type="NCBI Taxonomy" id="240176"/>
    <lineage>
        <taxon>Eukaryota</taxon>
        <taxon>Fungi</taxon>
        <taxon>Dikarya</taxon>
        <taxon>Basidiomycota</taxon>
        <taxon>Agaricomycotina</taxon>
        <taxon>Agaricomycetes</taxon>
        <taxon>Agaricomycetidae</taxon>
        <taxon>Agaricales</taxon>
        <taxon>Agaricineae</taxon>
        <taxon>Psathyrellaceae</taxon>
        <taxon>Coprinopsis</taxon>
    </lineage>
</organism>